<dbReference type="KEGG" id="nall:PP769_02810"/>
<proteinExistence type="predicted"/>
<dbReference type="InterPro" id="IPR023875">
    <property type="entry name" value="DNA_repair_put"/>
</dbReference>
<dbReference type="InterPro" id="IPR025404">
    <property type="entry name" value="DUF4130"/>
</dbReference>
<protein>
    <submittedName>
        <fullName evidence="2">TIGR03915 family putative DNA repair protein</fullName>
    </submittedName>
</protein>
<gene>
    <name evidence="2" type="ORF">PP769_02810</name>
</gene>
<dbReference type="AlphaFoldDB" id="A0AA96GBV4"/>
<feature type="domain" description="DUF4130" evidence="1">
    <location>
        <begin position="95"/>
        <end position="254"/>
    </location>
</feature>
<organism evidence="2 3">
    <name type="scientific">Candidatus Nitrospira allomarina</name>
    <dbReference type="NCBI Taxonomy" id="3020900"/>
    <lineage>
        <taxon>Bacteria</taxon>
        <taxon>Pseudomonadati</taxon>
        <taxon>Nitrospirota</taxon>
        <taxon>Nitrospiria</taxon>
        <taxon>Nitrospirales</taxon>
        <taxon>Nitrospiraceae</taxon>
        <taxon>Nitrospira</taxon>
    </lineage>
</organism>
<dbReference type="NCBIfam" id="TIGR03915">
    <property type="entry name" value="SAM_7_link_chp"/>
    <property type="match status" value="1"/>
</dbReference>
<reference evidence="2 3" key="1">
    <citation type="submission" date="2023-01" db="EMBL/GenBank/DDBJ databases">
        <title>Cultivation and genomic characterization of new, ubiquitous marine nitrite-oxidizing bacteria from the Nitrospirales.</title>
        <authorList>
            <person name="Mueller A.J."/>
            <person name="Daebeler A."/>
            <person name="Herbold C.W."/>
            <person name="Kirkegaard R.H."/>
            <person name="Daims H."/>
        </authorList>
    </citation>
    <scope>NUCLEOTIDE SEQUENCE [LARGE SCALE GENOMIC DNA]</scope>
    <source>
        <strain evidence="2 3">VA</strain>
    </source>
</reference>
<accession>A0AA96GBV4</accession>
<dbReference type="Proteomes" id="UP001302719">
    <property type="component" value="Chromosome"/>
</dbReference>
<dbReference type="RefSeq" id="WP_312644905.1">
    <property type="nucleotide sequence ID" value="NZ_CP116967.1"/>
</dbReference>
<keyword evidence="3" id="KW-1185">Reference proteome</keyword>
<evidence type="ECO:0000259" key="1">
    <source>
        <dbReference type="Pfam" id="PF13566"/>
    </source>
</evidence>
<evidence type="ECO:0000313" key="3">
    <source>
        <dbReference type="Proteomes" id="UP001302719"/>
    </source>
</evidence>
<name>A0AA96GBV4_9BACT</name>
<dbReference type="EMBL" id="CP116967">
    <property type="protein sequence ID" value="WNM58716.1"/>
    <property type="molecule type" value="Genomic_DNA"/>
</dbReference>
<sequence>MKHISILNIPGYQEWREAARNALIHDIAPEQILWTTGQDRQVDLFNATRPGDEKQADATEKDSFDRFLTKRPPRPVHVPQTFLKLCEMTLCHQSPERFSLCYRVLWRLANENKHLLNFKTDNDLLRLNVLFKAVQRDAYKMTAFLRFRQITHNGTEHFIAWYEPEHYALELKLDFFKTRFKNMRWSILTPYRAAHWDTKCLTLEDNPDPSVYPREDNIEKYWLTYYASIFNPARPKKNAMLAQMPKKYWKNMPETDLIEKMLMKSEARTREMLEKP</sequence>
<dbReference type="Pfam" id="PF13566">
    <property type="entry name" value="DUF4130"/>
    <property type="match status" value="1"/>
</dbReference>
<evidence type="ECO:0000313" key="2">
    <source>
        <dbReference type="EMBL" id="WNM58716.1"/>
    </source>
</evidence>